<dbReference type="Gene3D" id="2.30.110.10">
    <property type="entry name" value="Electron Transport, Fmn-binding Protein, Chain A"/>
    <property type="match status" value="1"/>
</dbReference>
<evidence type="ECO:0000313" key="2">
    <source>
        <dbReference type="Proteomes" id="UP000467124"/>
    </source>
</evidence>
<dbReference type="AlphaFoldDB" id="A0A7K2IZI7"/>
<accession>A0A7K2IZI7</accession>
<dbReference type="EMBL" id="WWHY01000001">
    <property type="protein sequence ID" value="MYR35388.1"/>
    <property type="molecule type" value="Genomic_DNA"/>
</dbReference>
<sequence length="182" mass="20202">MTCHPPRAKTHRTPRPTLLARLERALYRGDQASPTTLMRAINRLDALLYASNLLSPRRAATLEVTGRRSGRRLSLPVAVTHLSGERYPVSMPGENTNRVRNVRAAHGHAVLRSGGAEPVTLHEIPVDERAPVIRHYLAIAPGARPHIPVDPRAPLAEFERVAHRHPVFRIASREDRPPSPTP</sequence>
<comment type="caution">
    <text evidence="1">The sequence shown here is derived from an EMBL/GenBank/DDBJ whole genome shotgun (WGS) entry which is preliminary data.</text>
</comment>
<organism evidence="1 2">
    <name type="scientific">Nocardiopsis alba</name>
    <dbReference type="NCBI Taxonomy" id="53437"/>
    <lineage>
        <taxon>Bacteria</taxon>
        <taxon>Bacillati</taxon>
        <taxon>Actinomycetota</taxon>
        <taxon>Actinomycetes</taxon>
        <taxon>Streptosporangiales</taxon>
        <taxon>Nocardiopsidaceae</taxon>
        <taxon>Nocardiopsis</taxon>
    </lineage>
</organism>
<dbReference type="GeneID" id="91390165"/>
<protein>
    <submittedName>
        <fullName evidence="1">Nitroreductase family deazaflavin-dependent oxidoreductase</fullName>
    </submittedName>
</protein>
<dbReference type="Proteomes" id="UP000467124">
    <property type="component" value="Unassembled WGS sequence"/>
</dbReference>
<gene>
    <name evidence="1" type="ORF">GTW20_24785</name>
</gene>
<reference evidence="1 2" key="1">
    <citation type="journal article" date="2019" name="Nat. Commun.">
        <title>The antimicrobial potential of Streptomyces from insect microbiomes.</title>
        <authorList>
            <person name="Chevrette M.G."/>
            <person name="Carlson C.M."/>
            <person name="Ortega H.E."/>
            <person name="Thomas C."/>
            <person name="Ananiev G.E."/>
            <person name="Barns K.J."/>
            <person name="Book A.J."/>
            <person name="Cagnazzo J."/>
            <person name="Carlos C."/>
            <person name="Flanigan W."/>
            <person name="Grubbs K.J."/>
            <person name="Horn H.A."/>
            <person name="Hoffmann F.M."/>
            <person name="Klassen J.L."/>
            <person name="Knack J.J."/>
            <person name="Lewin G.R."/>
            <person name="McDonald B.R."/>
            <person name="Muller L."/>
            <person name="Melo W.G.P."/>
            <person name="Pinto-Tomas A.A."/>
            <person name="Schmitz A."/>
            <person name="Wendt-Pienkowski E."/>
            <person name="Wildman S."/>
            <person name="Zhao M."/>
            <person name="Zhang F."/>
            <person name="Bugni T.S."/>
            <person name="Andes D.R."/>
            <person name="Pupo M.T."/>
            <person name="Currie C.R."/>
        </authorList>
    </citation>
    <scope>NUCLEOTIDE SEQUENCE [LARGE SCALE GENOMIC DNA]</scope>
    <source>
        <strain evidence="1 2">SID5840</strain>
    </source>
</reference>
<dbReference type="InterPro" id="IPR012349">
    <property type="entry name" value="Split_barrel_FMN-bd"/>
</dbReference>
<proteinExistence type="predicted"/>
<dbReference type="RefSeq" id="WP_084570190.1">
    <property type="nucleotide sequence ID" value="NZ_BAZE01000002.1"/>
</dbReference>
<evidence type="ECO:0000313" key="1">
    <source>
        <dbReference type="EMBL" id="MYR35388.1"/>
    </source>
</evidence>
<name>A0A7K2IZI7_9ACTN</name>